<evidence type="ECO:0000259" key="9">
    <source>
        <dbReference type="PROSITE" id="PS51212"/>
    </source>
</evidence>
<evidence type="ECO:0000256" key="8">
    <source>
        <dbReference type="SAM" id="SignalP"/>
    </source>
</evidence>
<evidence type="ECO:0000256" key="1">
    <source>
        <dbReference type="ARBA" id="ARBA00004167"/>
    </source>
</evidence>
<dbReference type="SMART" id="SM00321">
    <property type="entry name" value="WSC"/>
    <property type="match status" value="3"/>
</dbReference>
<keyword evidence="3 8" id="KW-0732">Signal</keyword>
<evidence type="ECO:0000313" key="10">
    <source>
        <dbReference type="EMBL" id="EPE25666.1"/>
    </source>
</evidence>
<dbReference type="KEGG" id="glz:GLAREA_01578"/>
<evidence type="ECO:0000256" key="5">
    <source>
        <dbReference type="ARBA" id="ARBA00023136"/>
    </source>
</evidence>
<comment type="subcellular location">
    <subcellularLocation>
        <location evidence="1">Membrane</location>
        <topology evidence="1">Single-pass membrane protein</topology>
    </subcellularLocation>
</comment>
<gene>
    <name evidence="10" type="ORF">GLAREA_01578</name>
</gene>
<dbReference type="Proteomes" id="UP000016922">
    <property type="component" value="Unassembled WGS sequence"/>
</dbReference>
<keyword evidence="6" id="KW-0325">Glycoprotein</keyword>
<dbReference type="InterPro" id="IPR051836">
    <property type="entry name" value="Kremen_rcpt"/>
</dbReference>
<dbReference type="GO" id="GO:0005886">
    <property type="term" value="C:plasma membrane"/>
    <property type="evidence" value="ECO:0007669"/>
    <property type="project" value="TreeGrafter"/>
</dbReference>
<keyword evidence="2" id="KW-0812">Transmembrane</keyword>
<feature type="domain" description="WSC" evidence="9">
    <location>
        <begin position="932"/>
        <end position="1025"/>
    </location>
</feature>
<dbReference type="PANTHER" id="PTHR24269">
    <property type="entry name" value="KREMEN PROTEIN"/>
    <property type="match status" value="1"/>
</dbReference>
<evidence type="ECO:0000256" key="6">
    <source>
        <dbReference type="ARBA" id="ARBA00023180"/>
    </source>
</evidence>
<feature type="domain" description="WSC" evidence="9">
    <location>
        <begin position="1282"/>
        <end position="1387"/>
    </location>
</feature>
<dbReference type="eggNOG" id="KOG4157">
    <property type="taxonomic scope" value="Eukaryota"/>
</dbReference>
<evidence type="ECO:0000256" key="2">
    <source>
        <dbReference type="ARBA" id="ARBA00022692"/>
    </source>
</evidence>
<evidence type="ECO:0000256" key="3">
    <source>
        <dbReference type="ARBA" id="ARBA00022729"/>
    </source>
</evidence>
<dbReference type="InterPro" id="IPR011047">
    <property type="entry name" value="Quinoprotein_ADH-like_sf"/>
</dbReference>
<dbReference type="OrthoDB" id="5985073at2759"/>
<accession>S3D0V9</accession>
<evidence type="ECO:0000256" key="7">
    <source>
        <dbReference type="SAM" id="MobiDB-lite"/>
    </source>
</evidence>
<feature type="region of interest" description="Disordered" evidence="7">
    <location>
        <begin position="1058"/>
        <end position="1086"/>
    </location>
</feature>
<feature type="signal peptide" evidence="8">
    <location>
        <begin position="1"/>
        <end position="18"/>
    </location>
</feature>
<dbReference type="SUPFAM" id="SSF50998">
    <property type="entry name" value="Quinoprotein alcohol dehydrogenase-like"/>
    <property type="match status" value="1"/>
</dbReference>
<proteinExistence type="predicted"/>
<feature type="chain" id="PRO_5004507662" description="WSC domain-containing protein" evidence="8">
    <location>
        <begin position="19"/>
        <end position="1404"/>
    </location>
</feature>
<dbReference type="Pfam" id="PF01822">
    <property type="entry name" value="WSC"/>
    <property type="match status" value="3"/>
</dbReference>
<dbReference type="RefSeq" id="XP_008086985.1">
    <property type="nucleotide sequence ID" value="XM_008088794.1"/>
</dbReference>
<dbReference type="GeneID" id="19460636"/>
<dbReference type="PANTHER" id="PTHR24269:SF16">
    <property type="entry name" value="PROTEIN SLG1"/>
    <property type="match status" value="1"/>
</dbReference>
<keyword evidence="5" id="KW-0472">Membrane</keyword>
<feature type="domain" description="WSC" evidence="9">
    <location>
        <begin position="1114"/>
        <end position="1205"/>
    </location>
</feature>
<feature type="region of interest" description="Disordered" evidence="7">
    <location>
        <begin position="1210"/>
        <end position="1241"/>
    </location>
</feature>
<sequence>MWLAFAFLLALGPRFLHGAYTDEIQDADPAQSGYLSNHNLDPAVVKSSSFGILWKNTYAAKERWYAKPLVYTPPGASQLVFTASAMNVVRTLDAVNGTLLKSRTIQPPFLMSDIGCGDIPDYIGIIGTPIIDPESNTAYFFSKGYKNGEASGGVANGIYKFYAVDVLTLEDKPGFPVLVDGKFADNDKSRYFLGGTVLQRPSLAMIGGKTKTIIGTFGGHCDLFNYTGMIVAVGTAPGAGVVSLYAMEATPGAPAQTLDIMNQQGGKAGIWHAGMGLAVDGNKFFVVTGNGQGHENGDVPASGRTPLSTLDEVVASFSLSDSGKISLVDYFEPYEYVSMDAGDRDLGSSGVTLLDPGVFKGTGVARIAAVMGKNGKAYIMNANNLGGFKQGVGGSDNIIQTIITQGSVFAGAGSYPLEGGYLYFTPVGNPTLCYKIGADSQGLPLFTLVGQTLTKGAGRVGIGTPTITSYKGKAGTGILWITDPDAGLRAFNAVPVNGILSPISLPPTGGLNKFLRPAFGDGRLYVTTSNGNIICMGSPVALPLKCSSPVDFGETVIGSTKTLLINCTTLIPLTSINGCVTGVGTWKCSNSTLPSGPLAVGASFSFPVSWELAEGSVEDAKNASFGKVIPGVASTSLNIYTSNAVPKYSNVLPISLTGTTVSKSAFFDVVTLEINFGGLVVGSDGAKTGLSSSLILSNIGAETLTFLGSAWANSIDSEDGPVLFDNITDGNLGSGFSSSSLPKVNDILTTGESITVPLEFLTNKTGTYSTFVEWWTTGGSGYVLLAGSASTPPVANISISTSEGYWDSKEPLVMDFGNVVSGTTVSRSIRICNNGGSVLMITKSKPPSQRELFAPNPSVDLHEGQTIDVNACALGQISIVAAPLGVNRPDHSLADVWILNVDDITFGVRDVSVRANIVTQQVGPLLSNGSAEYLYLGCYNDGKGRQFQKSFSSPTNENGQCQNVCFKAGYRFAGTEYHTECWCGNNPPSVAKYSIEAAKECSFSCPGNTTQACGGPGTYVSVYYDRLKYVPGPEALPMDTSMIQSTSVSSSTYLSSSSVTSSNSGTPTSPTSTSSPTVTSSNSVTSTSQAASNLTSSSVTSLMLGPTNAPISGGYSYAGCYSEAIGERALSGKSLATDVMTVETCRVFCEGFVWFGLEYSRECYCGNDLNVGSVLAAEKDCSSTCRGNQLELCGGSSRLSMYNSSLPVLSATTDSKRRTETTKLGASNSGVSSSSLPTASSQINPTSISVNTVSAPSTTTITMVTAAPTLLSPTISASILNGFTSMGCFSDPAGGPFSGHNMPKLFSNDSMTPSLCISSAIARLSAVPAATYAYVGLEYGRECYAHTARPRPEPTALKGPKACTIKCKGDSSQSCGGRNMLNVWMLGGVSETSGIGATITSTLL</sequence>
<dbReference type="InterPro" id="IPR002889">
    <property type="entry name" value="WSC_carb-bd"/>
</dbReference>
<keyword evidence="4" id="KW-1133">Transmembrane helix</keyword>
<evidence type="ECO:0000256" key="4">
    <source>
        <dbReference type="ARBA" id="ARBA00022989"/>
    </source>
</evidence>
<dbReference type="EMBL" id="KE145371">
    <property type="protein sequence ID" value="EPE25666.1"/>
    <property type="molecule type" value="Genomic_DNA"/>
</dbReference>
<keyword evidence="11" id="KW-1185">Reference proteome</keyword>
<dbReference type="OMA" id="VEMCHER"/>
<organism evidence="10 11">
    <name type="scientific">Glarea lozoyensis (strain ATCC 20868 / MF5171)</name>
    <dbReference type="NCBI Taxonomy" id="1116229"/>
    <lineage>
        <taxon>Eukaryota</taxon>
        <taxon>Fungi</taxon>
        <taxon>Dikarya</taxon>
        <taxon>Ascomycota</taxon>
        <taxon>Pezizomycotina</taxon>
        <taxon>Leotiomycetes</taxon>
        <taxon>Helotiales</taxon>
        <taxon>Helotiaceae</taxon>
        <taxon>Glarea</taxon>
    </lineage>
</organism>
<protein>
    <recommendedName>
        <fullName evidence="9">WSC domain-containing protein</fullName>
    </recommendedName>
</protein>
<evidence type="ECO:0000313" key="11">
    <source>
        <dbReference type="Proteomes" id="UP000016922"/>
    </source>
</evidence>
<name>S3D0V9_GLAL2</name>
<reference evidence="10 11" key="1">
    <citation type="journal article" date="2013" name="BMC Genomics">
        <title>Genomics-driven discovery of the pneumocandin biosynthetic gene cluster in the fungus Glarea lozoyensis.</title>
        <authorList>
            <person name="Chen L."/>
            <person name="Yue Q."/>
            <person name="Zhang X."/>
            <person name="Xiang M."/>
            <person name="Wang C."/>
            <person name="Li S."/>
            <person name="Che Y."/>
            <person name="Ortiz-Lopez F.J."/>
            <person name="Bills G.F."/>
            <person name="Liu X."/>
            <person name="An Z."/>
        </authorList>
    </citation>
    <scope>NUCLEOTIDE SEQUENCE [LARGE SCALE GENOMIC DNA]</scope>
    <source>
        <strain evidence="11">ATCC 20868 / MF5171</strain>
    </source>
</reference>
<dbReference type="HOGENOM" id="CLU_000702_0_0_1"/>
<dbReference type="PROSITE" id="PS51212">
    <property type="entry name" value="WSC"/>
    <property type="match status" value="3"/>
</dbReference>